<keyword evidence="3 5" id="KW-0863">Zinc-finger</keyword>
<evidence type="ECO:0000256" key="5">
    <source>
        <dbReference type="PROSITE-ProRule" id="PRU00024"/>
    </source>
</evidence>
<dbReference type="GeneID" id="119729819"/>
<dbReference type="Pfam" id="PF22586">
    <property type="entry name" value="ANCHR-like_BBOX"/>
    <property type="match status" value="1"/>
</dbReference>
<keyword evidence="9" id="KW-1185">Reference proteome</keyword>
<protein>
    <recommendedName>
        <fullName evidence="10">E3 ubiquitin-protein ligase TRIM56</fullName>
    </recommendedName>
</protein>
<dbReference type="Gene3D" id="2.120.10.30">
    <property type="entry name" value="TolB, C-terminal domain"/>
    <property type="match status" value="1"/>
</dbReference>
<dbReference type="SUPFAM" id="SSF57845">
    <property type="entry name" value="B-box zinc-binding domain"/>
    <property type="match status" value="1"/>
</dbReference>
<reference evidence="8" key="1">
    <citation type="submission" date="2022-11" db="UniProtKB">
        <authorList>
            <consortium name="EnsemblMetazoa"/>
        </authorList>
    </citation>
    <scope>IDENTIFICATION</scope>
</reference>
<sequence>MAAGGTAESVLGSILSHLECSICHTRYQEPKMLDCSHSFCLRCIQELKQSQQPDDGKITCPLCQRQTILPEGGVAKLNKNYTLMSLVDEVSKQEQILKGAETEGPAVVVCQACDEENEATVQCTDCEQFLCQYCLKAHQRWAALRNHKIITLLNRRDVPQTEMKTIIKNCGDHPSQKLCFYCTTCEQLICNKCLVSGHNAPMHTCVEVHVAFDVFLQEARETNTEMGQFYTHVSRDREYSRSRLSRMLSITSRDISSEAASKIAHIRGQEMRLLQEANAAYRKKDRRLAEVILAQQTLKKTEAGKITDEDRLEILKLRQDLLSEYKDLNEKTRNEVNSHLSFTACKEECNKVELGTLNLEENWELVKEFELNGSSIATFSSGNIAMTCGTRGLTFLGLNDQEEYTIHESKDTHLLKSPTDMAVTMDDVLFVANYNGVINIFNKGYQFIQQFNACEESHINATPVCLAVDDSELLAVGYKGMDRISLHTLDGSLIRTVHAPMIANHLVISNKRLTYTNSDKKKLMSLDYHGNSIFTVDSFQNSAPRGLCCDKAGDFIVIAYCRRKGLNNSVYQIHRYSAEGRYIDTLVKDVGNRTRIANISDGKIVVTGDSQTQIYHRI</sequence>
<dbReference type="CDD" id="cd19757">
    <property type="entry name" value="Bbox1"/>
    <property type="match status" value="1"/>
</dbReference>
<keyword evidence="1" id="KW-0597">Phosphoprotein</keyword>
<dbReference type="EnsemblMetazoa" id="XM_038202608.1">
    <property type="protein sequence ID" value="XP_038058536.1"/>
    <property type="gene ID" value="LOC119729819"/>
</dbReference>
<dbReference type="Gene3D" id="3.30.40.10">
    <property type="entry name" value="Zinc/RING finger domain, C3HC4 (zinc finger)"/>
    <property type="match status" value="1"/>
</dbReference>
<dbReference type="SMART" id="SM00184">
    <property type="entry name" value="RING"/>
    <property type="match status" value="2"/>
</dbReference>
<dbReference type="AlphaFoldDB" id="A0A914A557"/>
<dbReference type="PANTHER" id="PTHR25462">
    <property type="entry name" value="BONUS, ISOFORM C-RELATED"/>
    <property type="match status" value="1"/>
</dbReference>
<dbReference type="Proteomes" id="UP000887568">
    <property type="component" value="Unplaced"/>
</dbReference>
<dbReference type="Pfam" id="PF13445">
    <property type="entry name" value="zf-RING_UBOX"/>
    <property type="match status" value="1"/>
</dbReference>
<dbReference type="InterPro" id="IPR011042">
    <property type="entry name" value="6-blade_b-propeller_TolB-like"/>
</dbReference>
<dbReference type="PROSITE" id="PS50089">
    <property type="entry name" value="ZF_RING_2"/>
    <property type="match status" value="1"/>
</dbReference>
<dbReference type="SUPFAM" id="SSF57850">
    <property type="entry name" value="RING/U-box"/>
    <property type="match status" value="1"/>
</dbReference>
<evidence type="ECO:0000256" key="1">
    <source>
        <dbReference type="ARBA" id="ARBA00022553"/>
    </source>
</evidence>
<evidence type="ECO:0008006" key="10">
    <source>
        <dbReference type="Google" id="ProtNLM"/>
    </source>
</evidence>
<organism evidence="8 9">
    <name type="scientific">Patiria miniata</name>
    <name type="common">Bat star</name>
    <name type="synonym">Asterina miniata</name>
    <dbReference type="NCBI Taxonomy" id="46514"/>
    <lineage>
        <taxon>Eukaryota</taxon>
        <taxon>Metazoa</taxon>
        <taxon>Echinodermata</taxon>
        <taxon>Eleutherozoa</taxon>
        <taxon>Asterozoa</taxon>
        <taxon>Asteroidea</taxon>
        <taxon>Valvatacea</taxon>
        <taxon>Valvatida</taxon>
        <taxon>Asterinidae</taxon>
        <taxon>Patiria</taxon>
    </lineage>
</organism>
<dbReference type="SUPFAM" id="SSF63829">
    <property type="entry name" value="Calcium-dependent phosphotriesterase"/>
    <property type="match status" value="1"/>
</dbReference>
<dbReference type="InterPro" id="IPR027370">
    <property type="entry name" value="Znf-RING_euk"/>
</dbReference>
<evidence type="ECO:0000256" key="4">
    <source>
        <dbReference type="ARBA" id="ARBA00022833"/>
    </source>
</evidence>
<dbReference type="OrthoDB" id="654191at2759"/>
<dbReference type="PANTHER" id="PTHR25462:SF296">
    <property type="entry name" value="MEIOTIC P26, ISOFORM F"/>
    <property type="match status" value="1"/>
</dbReference>
<dbReference type="PROSITE" id="PS50119">
    <property type="entry name" value="ZF_BBOX"/>
    <property type="match status" value="2"/>
</dbReference>
<feature type="domain" description="B box-type" evidence="7">
    <location>
        <begin position="170"/>
        <end position="208"/>
    </location>
</feature>
<dbReference type="Pfam" id="PF00643">
    <property type="entry name" value="zf-B_box"/>
    <property type="match status" value="1"/>
</dbReference>
<evidence type="ECO:0000259" key="7">
    <source>
        <dbReference type="PROSITE" id="PS50119"/>
    </source>
</evidence>
<name>A0A914A557_PATMI</name>
<evidence type="ECO:0000313" key="8">
    <source>
        <dbReference type="EnsemblMetazoa" id="XP_038058536.1"/>
    </source>
</evidence>
<proteinExistence type="predicted"/>
<dbReference type="GO" id="GO:0008270">
    <property type="term" value="F:zinc ion binding"/>
    <property type="evidence" value="ECO:0007669"/>
    <property type="project" value="UniProtKB-KW"/>
</dbReference>
<keyword evidence="4" id="KW-0862">Zinc</keyword>
<dbReference type="Gene3D" id="3.30.160.60">
    <property type="entry name" value="Classic Zinc Finger"/>
    <property type="match status" value="1"/>
</dbReference>
<dbReference type="Gene3D" id="4.10.830.40">
    <property type="match status" value="1"/>
</dbReference>
<feature type="domain" description="RING-type" evidence="6">
    <location>
        <begin position="20"/>
        <end position="64"/>
    </location>
</feature>
<evidence type="ECO:0000256" key="2">
    <source>
        <dbReference type="ARBA" id="ARBA00022723"/>
    </source>
</evidence>
<dbReference type="InterPro" id="IPR017907">
    <property type="entry name" value="Znf_RING_CS"/>
</dbReference>
<evidence type="ECO:0000259" key="6">
    <source>
        <dbReference type="PROSITE" id="PS50089"/>
    </source>
</evidence>
<accession>A0A914A557</accession>
<dbReference type="InterPro" id="IPR001841">
    <property type="entry name" value="Znf_RING"/>
</dbReference>
<dbReference type="PROSITE" id="PS00518">
    <property type="entry name" value="ZF_RING_1"/>
    <property type="match status" value="1"/>
</dbReference>
<evidence type="ECO:0000256" key="3">
    <source>
        <dbReference type="ARBA" id="ARBA00022771"/>
    </source>
</evidence>
<dbReference type="SMART" id="SM00336">
    <property type="entry name" value="BBOX"/>
    <property type="match status" value="2"/>
</dbReference>
<evidence type="ECO:0000313" key="9">
    <source>
        <dbReference type="Proteomes" id="UP000887568"/>
    </source>
</evidence>
<dbReference type="InterPro" id="IPR000315">
    <property type="entry name" value="Znf_B-box"/>
</dbReference>
<feature type="domain" description="B box-type" evidence="7">
    <location>
        <begin position="105"/>
        <end position="152"/>
    </location>
</feature>
<dbReference type="RefSeq" id="XP_038058536.1">
    <property type="nucleotide sequence ID" value="XM_038202608.1"/>
</dbReference>
<keyword evidence="2" id="KW-0479">Metal-binding</keyword>
<dbReference type="InterPro" id="IPR047153">
    <property type="entry name" value="TRIM45/56/19-like"/>
</dbReference>
<dbReference type="InterPro" id="IPR013083">
    <property type="entry name" value="Znf_RING/FYVE/PHD"/>
</dbReference>